<proteinExistence type="predicted"/>
<name>A0A0P6YAE9_9CHLR</name>
<protein>
    <recommendedName>
        <fullName evidence="4">Chromosome partition protein Smc</fullName>
    </recommendedName>
</protein>
<feature type="coiled-coil region" evidence="1">
    <location>
        <begin position="295"/>
        <end position="412"/>
    </location>
</feature>
<dbReference type="RefSeq" id="WP_054494242.1">
    <property type="nucleotide sequence ID" value="NZ_BBZA01000284.1"/>
</dbReference>
<sequence length="413" mass="50124">MDLNQMSQMINWLDEEHRRDKALLLELRQKVESQAVELENQARRIQDLEGRLSNTQAKLSRFTQIEQALQQLRDEVTDMIARLEEENEQARREEARIRQVERENTTRAINELRRSLDKLPQLEERIKALREEDKRIIEQVQDLATRTTTLQRTLPSLEDRVAYVETQRVNDQKHITQLQEENVQLLRRTEAHQAKLELIEDLARRNEQAIAALQATREDLRRDFNKWVENAQLREADFQQKVQQWEISMNEYAEQIRQQQQLLSQTQQFQVRVQEHLKAIEAFKDELEREFNLTAEKMRLSVEQQRRLYEEWNAEQEQRWQKFRLEREAKWNQIDARHEELKDRLRQLETFRREANDRLQQLGRQIIDIQTEYRALITELWAFQEEIASAQLEDMRRRFQRISDAVREHTNEA</sequence>
<evidence type="ECO:0008006" key="4">
    <source>
        <dbReference type="Google" id="ProtNLM"/>
    </source>
</evidence>
<dbReference type="EMBL" id="LGKN01000001">
    <property type="protein sequence ID" value="KPL90225.1"/>
    <property type="molecule type" value="Genomic_DNA"/>
</dbReference>
<gene>
    <name evidence="2" type="ORF">SE16_00020</name>
</gene>
<comment type="caution">
    <text evidence="2">The sequence shown here is derived from an EMBL/GenBank/DDBJ whole genome shotgun (WGS) entry which is preliminary data.</text>
</comment>
<accession>A0A0P6YAE9</accession>
<organism evidence="2 3">
    <name type="scientific">Ardenticatena maritima</name>
    <dbReference type="NCBI Taxonomy" id="872965"/>
    <lineage>
        <taxon>Bacteria</taxon>
        <taxon>Bacillati</taxon>
        <taxon>Chloroflexota</taxon>
        <taxon>Ardenticatenia</taxon>
        <taxon>Ardenticatenales</taxon>
        <taxon>Ardenticatenaceae</taxon>
        <taxon>Ardenticatena</taxon>
    </lineage>
</organism>
<feature type="coiled-coil region" evidence="1">
    <location>
        <begin position="175"/>
        <end position="262"/>
    </location>
</feature>
<feature type="coiled-coil region" evidence="1">
    <location>
        <begin position="21"/>
        <end position="146"/>
    </location>
</feature>
<evidence type="ECO:0000313" key="3">
    <source>
        <dbReference type="Proteomes" id="UP000050502"/>
    </source>
</evidence>
<dbReference type="OrthoDB" id="149309at2"/>
<keyword evidence="1" id="KW-0175">Coiled coil</keyword>
<evidence type="ECO:0000313" key="2">
    <source>
        <dbReference type="EMBL" id="KPL90225.1"/>
    </source>
</evidence>
<dbReference type="AlphaFoldDB" id="A0A0P6YAE9"/>
<evidence type="ECO:0000256" key="1">
    <source>
        <dbReference type="SAM" id="Coils"/>
    </source>
</evidence>
<reference evidence="2 3" key="1">
    <citation type="submission" date="2015-07" db="EMBL/GenBank/DDBJ databases">
        <title>Whole genome sequence of Ardenticatena maritima DSM 23922.</title>
        <authorList>
            <person name="Hemp J."/>
            <person name="Ward L.M."/>
            <person name="Pace L.A."/>
            <person name="Fischer W.W."/>
        </authorList>
    </citation>
    <scope>NUCLEOTIDE SEQUENCE [LARGE SCALE GENOMIC DNA]</scope>
    <source>
        <strain evidence="2 3">110S</strain>
    </source>
</reference>
<dbReference type="Proteomes" id="UP000050502">
    <property type="component" value="Unassembled WGS sequence"/>
</dbReference>